<proteinExistence type="predicted"/>
<protein>
    <submittedName>
        <fullName evidence="1">Uncharacterized protein</fullName>
    </submittedName>
</protein>
<accession>A0ABT8K2K7</accession>
<sequence>MSGTPLFPAIAPTADPTAGSARAVDVDLLTAWADSDPLIPVDLSVVSTRRLRVLCNRLYSALGEDFPPYGALEAYAAVANELEQRATHPRQ</sequence>
<dbReference type="EMBL" id="JAROCG010000001">
    <property type="protein sequence ID" value="MDN4611645.1"/>
    <property type="molecule type" value="Genomic_DNA"/>
</dbReference>
<gene>
    <name evidence="1" type="ORF">P5G52_12305</name>
</gene>
<reference evidence="1" key="1">
    <citation type="submission" date="2023-06" db="EMBL/GenBank/DDBJ databases">
        <title>MT1 and MT2 Draft Genomes of Novel Species.</title>
        <authorList>
            <person name="Venkateswaran K."/>
        </authorList>
    </citation>
    <scope>NUCLEOTIDE SEQUENCE</scope>
    <source>
        <strain evidence="1">IIF3SC-B10</strain>
    </source>
</reference>
<evidence type="ECO:0000313" key="1">
    <source>
        <dbReference type="EMBL" id="MDN4611645.1"/>
    </source>
</evidence>
<dbReference type="RefSeq" id="WP_301227752.1">
    <property type="nucleotide sequence ID" value="NZ_JAROCG010000001.1"/>
</dbReference>
<dbReference type="Proteomes" id="UP001174209">
    <property type="component" value="Unassembled WGS sequence"/>
</dbReference>
<evidence type="ECO:0000313" key="2">
    <source>
        <dbReference type="Proteomes" id="UP001174209"/>
    </source>
</evidence>
<comment type="caution">
    <text evidence="1">The sequence shown here is derived from an EMBL/GenBank/DDBJ whole genome shotgun (WGS) entry which is preliminary data.</text>
</comment>
<name>A0ABT8K2K7_9MICC</name>
<keyword evidence="2" id="KW-1185">Reference proteome</keyword>
<organism evidence="1 2">
    <name type="scientific">Arthrobacter burdickii</name>
    <dbReference type="NCBI Taxonomy" id="3035920"/>
    <lineage>
        <taxon>Bacteria</taxon>
        <taxon>Bacillati</taxon>
        <taxon>Actinomycetota</taxon>
        <taxon>Actinomycetes</taxon>
        <taxon>Micrococcales</taxon>
        <taxon>Micrococcaceae</taxon>
        <taxon>Arthrobacter</taxon>
    </lineage>
</organism>